<reference evidence="3" key="1">
    <citation type="journal article" date="2013" name="BMC Microbiol.">
        <title>Taxonomy and evolution of bacteriochlorophyll a-containing members of the OM60/NOR5 clade of marine gammaproteobacteria: description of Luminiphilus syltensis gen. nov., sp. nov., reclassification of Haliea rubra as Pseudohaliea rubra gen. nov., comb. nov., and emendation of Chromatocurvus halotolerans.</title>
        <authorList>
            <person name="Spring S."/>
            <person name="Riedel T."/>
            <person name="Sproer C."/>
            <person name="Yan S."/>
            <person name="Harder J."/>
            <person name="Fuchs B.M."/>
        </authorList>
    </citation>
    <scope>NUCLEOTIDE SEQUENCE [LARGE SCALE GENOMIC DNA]</scope>
    <source>
        <strain evidence="3">NOR51-B</strain>
    </source>
</reference>
<dbReference type="RefSeq" id="WP_009021563.1">
    <property type="nucleotide sequence ID" value="NZ_DS999411.1"/>
</dbReference>
<dbReference type="SMART" id="SM00100">
    <property type="entry name" value="cNMP"/>
    <property type="match status" value="1"/>
</dbReference>
<dbReference type="InterPro" id="IPR014710">
    <property type="entry name" value="RmlC-like_jellyroll"/>
</dbReference>
<feature type="domain" description="Cyclic nucleotide-binding" evidence="1">
    <location>
        <begin position="15"/>
        <end position="104"/>
    </location>
</feature>
<name>B8KXU1_9GAMM</name>
<protein>
    <submittedName>
        <fullName evidence="2">Cyclic nucleotide-binding protein</fullName>
    </submittedName>
</protein>
<gene>
    <name evidence="2" type="ORF">NOR51B_2774</name>
</gene>
<accession>B8KXU1</accession>
<dbReference type="GO" id="GO:0005829">
    <property type="term" value="C:cytosol"/>
    <property type="evidence" value="ECO:0007669"/>
    <property type="project" value="TreeGrafter"/>
</dbReference>
<dbReference type="CDD" id="cd00038">
    <property type="entry name" value="CAP_ED"/>
    <property type="match status" value="1"/>
</dbReference>
<dbReference type="Proteomes" id="UP000004699">
    <property type="component" value="Unassembled WGS sequence"/>
</dbReference>
<keyword evidence="3" id="KW-1185">Reference proteome</keyword>
<dbReference type="Pfam" id="PF00027">
    <property type="entry name" value="cNMP_binding"/>
    <property type="match status" value="1"/>
</dbReference>
<dbReference type="AlphaFoldDB" id="B8KXU1"/>
<evidence type="ECO:0000313" key="2">
    <source>
        <dbReference type="EMBL" id="EED36821.1"/>
    </source>
</evidence>
<dbReference type="InterPro" id="IPR050397">
    <property type="entry name" value="Env_Response_Regulators"/>
</dbReference>
<evidence type="ECO:0000259" key="1">
    <source>
        <dbReference type="PROSITE" id="PS50042"/>
    </source>
</evidence>
<dbReference type="SUPFAM" id="SSF51206">
    <property type="entry name" value="cAMP-binding domain-like"/>
    <property type="match status" value="1"/>
</dbReference>
<evidence type="ECO:0000313" key="3">
    <source>
        <dbReference type="Proteomes" id="UP000004699"/>
    </source>
</evidence>
<dbReference type="InterPro" id="IPR018490">
    <property type="entry name" value="cNMP-bd_dom_sf"/>
</dbReference>
<dbReference type="InterPro" id="IPR000595">
    <property type="entry name" value="cNMP-bd_dom"/>
</dbReference>
<dbReference type="Gene3D" id="2.60.120.10">
    <property type="entry name" value="Jelly Rolls"/>
    <property type="match status" value="1"/>
</dbReference>
<dbReference type="STRING" id="565045.NOR51B_2774"/>
<dbReference type="GO" id="GO:0003700">
    <property type="term" value="F:DNA-binding transcription factor activity"/>
    <property type="evidence" value="ECO:0007669"/>
    <property type="project" value="TreeGrafter"/>
</dbReference>
<proteinExistence type="predicted"/>
<dbReference type="OrthoDB" id="190787at2"/>
<dbReference type="HOGENOM" id="CLU_075053_15_1_6"/>
<sequence length="156" mass="17398">MAKKDLEEIIAQEPFFRGLNADFCKTIARCGKHVRFDKGQIIYRQGDPADTFYVIRHGYVALEFPGGGRAMVHQTLHDGDLANAEWLVAPYRCLWDARAVAATVAIALDAACLRGKCDDDHDLGYELMKRFVPLVVERLSHAKLQALDVYGEGSTT</sequence>
<dbReference type="EMBL" id="DS999411">
    <property type="protein sequence ID" value="EED36821.1"/>
    <property type="molecule type" value="Genomic_DNA"/>
</dbReference>
<dbReference type="PANTHER" id="PTHR24567">
    <property type="entry name" value="CRP FAMILY TRANSCRIPTIONAL REGULATORY PROTEIN"/>
    <property type="match status" value="1"/>
</dbReference>
<dbReference type="eggNOG" id="COG0664">
    <property type="taxonomic scope" value="Bacteria"/>
</dbReference>
<dbReference type="PANTHER" id="PTHR24567:SF74">
    <property type="entry name" value="HTH-TYPE TRANSCRIPTIONAL REGULATOR ARCR"/>
    <property type="match status" value="1"/>
</dbReference>
<dbReference type="PROSITE" id="PS50042">
    <property type="entry name" value="CNMP_BINDING_3"/>
    <property type="match status" value="1"/>
</dbReference>
<organism evidence="2 3">
    <name type="scientific">Luminiphilus syltensis NOR5-1B</name>
    <dbReference type="NCBI Taxonomy" id="565045"/>
    <lineage>
        <taxon>Bacteria</taxon>
        <taxon>Pseudomonadati</taxon>
        <taxon>Pseudomonadota</taxon>
        <taxon>Gammaproteobacteria</taxon>
        <taxon>Cellvibrionales</taxon>
        <taxon>Halieaceae</taxon>
        <taxon>Luminiphilus</taxon>
    </lineage>
</organism>